<gene>
    <name evidence="2" type="ORF">GGR25_001989</name>
</gene>
<organism evidence="2 3">
    <name type="scientific">Kaistia hirudinis</name>
    <dbReference type="NCBI Taxonomy" id="1293440"/>
    <lineage>
        <taxon>Bacteria</taxon>
        <taxon>Pseudomonadati</taxon>
        <taxon>Pseudomonadota</taxon>
        <taxon>Alphaproteobacteria</taxon>
        <taxon>Hyphomicrobiales</taxon>
        <taxon>Kaistiaceae</taxon>
        <taxon>Kaistia</taxon>
    </lineage>
</organism>
<dbReference type="AlphaFoldDB" id="A0A840AL12"/>
<name>A0A840AL12_9HYPH</name>
<dbReference type="EMBL" id="JACIDS010000002">
    <property type="protein sequence ID" value="MBB3930950.1"/>
    <property type="molecule type" value="Genomic_DNA"/>
</dbReference>
<evidence type="ECO:0000313" key="2">
    <source>
        <dbReference type="EMBL" id="MBB3930950.1"/>
    </source>
</evidence>
<comment type="caution">
    <text evidence="2">The sequence shown here is derived from an EMBL/GenBank/DDBJ whole genome shotgun (WGS) entry which is preliminary data.</text>
</comment>
<feature type="compositionally biased region" description="Basic and acidic residues" evidence="1">
    <location>
        <begin position="113"/>
        <end position="130"/>
    </location>
</feature>
<evidence type="ECO:0000256" key="1">
    <source>
        <dbReference type="SAM" id="MobiDB-lite"/>
    </source>
</evidence>
<feature type="region of interest" description="Disordered" evidence="1">
    <location>
        <begin position="97"/>
        <end position="130"/>
    </location>
</feature>
<dbReference type="Proteomes" id="UP000553963">
    <property type="component" value="Unassembled WGS sequence"/>
</dbReference>
<protein>
    <submittedName>
        <fullName evidence="2">Uncharacterized protein</fullName>
    </submittedName>
</protein>
<keyword evidence="3" id="KW-1185">Reference proteome</keyword>
<accession>A0A840AL12</accession>
<proteinExistence type="predicted"/>
<sequence>MPCMIMCFLKEDKRTDVIEEWYGAQTKAVQGVFISRLRVMSQASQTDWNIKHVKPLKSFKGLLEIRFKADNVQRRILSTHRPNSAFTMLYPATEKNDRFVPPDAPNQAKQRKLIVESDSTRERPHPFKLG</sequence>
<reference evidence="2 3" key="1">
    <citation type="submission" date="2020-08" db="EMBL/GenBank/DDBJ databases">
        <title>Genomic Encyclopedia of Type Strains, Phase IV (KMG-IV): sequencing the most valuable type-strain genomes for metagenomic binning, comparative biology and taxonomic classification.</title>
        <authorList>
            <person name="Goeker M."/>
        </authorList>
    </citation>
    <scope>NUCLEOTIDE SEQUENCE [LARGE SCALE GENOMIC DNA]</scope>
    <source>
        <strain evidence="2 3">DSM 25966</strain>
    </source>
</reference>
<evidence type="ECO:0000313" key="3">
    <source>
        <dbReference type="Proteomes" id="UP000553963"/>
    </source>
</evidence>